<dbReference type="PANTHER" id="PTHR43884:SF12">
    <property type="entry name" value="ISOVALERYL-COA DEHYDROGENASE, MITOCHONDRIAL-RELATED"/>
    <property type="match status" value="1"/>
</dbReference>
<comment type="similarity">
    <text evidence="3 11">Belongs to the acyl-CoA dehydrogenase family.</text>
</comment>
<dbReference type="InterPro" id="IPR009100">
    <property type="entry name" value="AcylCoA_DH/oxidase_NM_dom_sf"/>
</dbReference>
<dbReference type="Gene3D" id="1.10.540.10">
    <property type="entry name" value="Acyl-CoA dehydrogenase/oxidase, N-terminal domain"/>
    <property type="match status" value="1"/>
</dbReference>
<comment type="caution">
    <text evidence="15">The sequence shown here is derived from an EMBL/GenBank/DDBJ whole genome shotgun (WGS) entry which is preliminary data.</text>
</comment>
<comment type="pathway">
    <text evidence="2">Amino-acid degradation; L-leucine degradation; (S)-3-hydroxy-3-methylglutaryl-CoA from 3-isovaleryl-CoA: step 1/3.</text>
</comment>
<organism evidence="15 16">
    <name type="scientific">Mesorhizobium dulcispinae</name>
    <dbReference type="NCBI Taxonomy" id="3072316"/>
    <lineage>
        <taxon>Bacteria</taxon>
        <taxon>Pseudomonadati</taxon>
        <taxon>Pseudomonadota</taxon>
        <taxon>Alphaproteobacteria</taxon>
        <taxon>Hyphomicrobiales</taxon>
        <taxon>Phyllobacteriaceae</taxon>
        <taxon>Mesorhizobium</taxon>
    </lineage>
</organism>
<evidence type="ECO:0000256" key="10">
    <source>
        <dbReference type="ARBA" id="ARBA00052875"/>
    </source>
</evidence>
<comment type="cofactor">
    <cofactor evidence="1 11">
        <name>FAD</name>
        <dbReference type="ChEBI" id="CHEBI:57692"/>
    </cofactor>
</comment>
<keyword evidence="6 11" id="KW-0285">Flavoprotein</keyword>
<feature type="domain" description="Acyl-CoA oxidase/dehydrogenase middle" evidence="13">
    <location>
        <begin position="127"/>
        <end position="222"/>
    </location>
</feature>
<dbReference type="EMBL" id="JAVIIZ010000021">
    <property type="protein sequence ID" value="MDX8475636.1"/>
    <property type="molecule type" value="Genomic_DNA"/>
</dbReference>
<keyword evidence="8" id="KW-0809">Transit peptide</keyword>
<dbReference type="SUPFAM" id="SSF56645">
    <property type="entry name" value="Acyl-CoA dehydrogenase NM domain-like"/>
    <property type="match status" value="1"/>
</dbReference>
<evidence type="ECO:0000256" key="11">
    <source>
        <dbReference type="RuleBase" id="RU362125"/>
    </source>
</evidence>
<evidence type="ECO:0000256" key="7">
    <source>
        <dbReference type="ARBA" id="ARBA00022827"/>
    </source>
</evidence>
<dbReference type="Pfam" id="PF00441">
    <property type="entry name" value="Acyl-CoA_dh_1"/>
    <property type="match status" value="1"/>
</dbReference>
<gene>
    <name evidence="15" type="ORF">RFM27_26480</name>
</gene>
<name>A0ABU4XLK9_9HYPH</name>
<dbReference type="RefSeq" id="WP_320318402.1">
    <property type="nucleotide sequence ID" value="NZ_JAVIIX010000020.1"/>
</dbReference>
<evidence type="ECO:0000256" key="6">
    <source>
        <dbReference type="ARBA" id="ARBA00022630"/>
    </source>
</evidence>
<comment type="catalytic activity">
    <reaction evidence="10">
        <text>3-methylbutanoyl-CoA + oxidized [electron-transfer flavoprotein] + H(+) = 3-methylbut-2-enoyl-CoA + reduced [electron-transfer flavoprotein]</text>
        <dbReference type="Rhea" id="RHEA:12276"/>
        <dbReference type="Rhea" id="RHEA-COMP:10685"/>
        <dbReference type="Rhea" id="RHEA-COMP:10686"/>
        <dbReference type="ChEBI" id="CHEBI:15378"/>
        <dbReference type="ChEBI" id="CHEBI:57344"/>
        <dbReference type="ChEBI" id="CHEBI:57345"/>
        <dbReference type="ChEBI" id="CHEBI:57692"/>
        <dbReference type="ChEBI" id="CHEBI:58307"/>
        <dbReference type="EC" id="1.3.8.4"/>
    </reaction>
</comment>
<dbReference type="PROSITE" id="PS00073">
    <property type="entry name" value="ACYL_COA_DH_2"/>
    <property type="match status" value="1"/>
</dbReference>
<reference evidence="15 16" key="1">
    <citation type="submission" date="2023-08" db="EMBL/GenBank/DDBJ databases">
        <title>Implementing the SeqCode for naming new Mesorhizobium species isolated from Vachellia karroo root nodules.</title>
        <authorList>
            <person name="Van Lill M."/>
        </authorList>
    </citation>
    <scope>NUCLEOTIDE SEQUENCE [LARGE SCALE GENOMIC DNA]</scope>
    <source>
        <strain evidence="15 16">VK23A</strain>
    </source>
</reference>
<accession>A0ABU4XLK9</accession>
<evidence type="ECO:0000313" key="16">
    <source>
        <dbReference type="Proteomes" id="UP001271780"/>
    </source>
</evidence>
<evidence type="ECO:0000259" key="12">
    <source>
        <dbReference type="Pfam" id="PF00441"/>
    </source>
</evidence>
<dbReference type="SUPFAM" id="SSF47203">
    <property type="entry name" value="Acyl-CoA dehydrogenase C-terminal domain-like"/>
    <property type="match status" value="1"/>
</dbReference>
<sequence length="387" mass="41726">MYTNTLNFGLDADIEALRDTVRRFAQDRIAPIAADIDRSNEFPAHLWAELGALGLLGITADPDFGGSGMGYLAHVVAMEEISRASASVGLSYGAHSNLCVNQINRWATPAQKEKYLPPLCSGESVGALAMSEPGAGSDVVSLRLRAEKRNDRYVLNGSKMWITNGPDAETLVVYAKTDPERQSRGITAFIIEKSFAGFSVAQKLDKLGMRGSNTGELVFENVEVPFENVLHEEGRGVEVLMSGLDYERAVLSGGPIGLMAACLDVAVPYVHERKQFGQPIGSFQLVQGKLADMYATMNAARAYVYAVAAACDRGETTRKDAAGCVLFAAEKATQMALDAIQLLGGNGYINDYPTGRLLRDAKLYEIGAGTSEIRRWLIGREIMAEGG</sequence>
<dbReference type="Gene3D" id="1.20.140.10">
    <property type="entry name" value="Butyryl-CoA Dehydrogenase, subunit A, domain 3"/>
    <property type="match status" value="1"/>
</dbReference>
<dbReference type="PROSITE" id="PS00072">
    <property type="entry name" value="ACYL_COA_DH_1"/>
    <property type="match status" value="1"/>
</dbReference>
<dbReference type="InterPro" id="IPR034183">
    <property type="entry name" value="IVD"/>
</dbReference>
<dbReference type="InterPro" id="IPR036250">
    <property type="entry name" value="AcylCo_DH-like_C"/>
</dbReference>
<dbReference type="InterPro" id="IPR006089">
    <property type="entry name" value="Acyl-CoA_DH_CS"/>
</dbReference>
<feature type="domain" description="Acyl-CoA dehydrogenase/oxidase N-terminal" evidence="14">
    <location>
        <begin position="13"/>
        <end position="123"/>
    </location>
</feature>
<dbReference type="CDD" id="cd01156">
    <property type="entry name" value="IVD"/>
    <property type="match status" value="1"/>
</dbReference>
<dbReference type="InterPro" id="IPR009075">
    <property type="entry name" value="AcylCo_DH/oxidase_C"/>
</dbReference>
<dbReference type="PANTHER" id="PTHR43884">
    <property type="entry name" value="ACYL-COA DEHYDROGENASE"/>
    <property type="match status" value="1"/>
</dbReference>
<evidence type="ECO:0000256" key="3">
    <source>
        <dbReference type="ARBA" id="ARBA00009347"/>
    </source>
</evidence>
<dbReference type="Gene3D" id="2.40.110.10">
    <property type="entry name" value="Butyryl-CoA Dehydrogenase, subunit A, domain 2"/>
    <property type="match status" value="1"/>
</dbReference>
<evidence type="ECO:0000256" key="9">
    <source>
        <dbReference type="ARBA" id="ARBA00023002"/>
    </source>
</evidence>
<proteinExistence type="inferred from homology"/>
<keyword evidence="7 11" id="KW-0274">FAD</keyword>
<dbReference type="EC" id="1.3.8.4" evidence="4"/>
<dbReference type="Proteomes" id="UP001271780">
    <property type="component" value="Unassembled WGS sequence"/>
</dbReference>
<feature type="domain" description="Acyl-CoA dehydrogenase/oxidase C-terminal" evidence="12">
    <location>
        <begin position="234"/>
        <end position="382"/>
    </location>
</feature>
<dbReference type="PIRSF" id="PIRSF016578">
    <property type="entry name" value="HsaA"/>
    <property type="match status" value="1"/>
</dbReference>
<evidence type="ECO:0000256" key="5">
    <source>
        <dbReference type="ARBA" id="ARBA00018258"/>
    </source>
</evidence>
<dbReference type="InterPro" id="IPR013786">
    <property type="entry name" value="AcylCoA_DH/ox_N"/>
</dbReference>
<protein>
    <recommendedName>
        <fullName evidence="5">Isovaleryl-CoA dehydrogenase, mitochondrial</fullName>
        <ecNumber evidence="4">1.3.8.4</ecNumber>
    </recommendedName>
</protein>
<dbReference type="InterPro" id="IPR037069">
    <property type="entry name" value="AcylCoA_DH/ox_N_sf"/>
</dbReference>
<evidence type="ECO:0000256" key="2">
    <source>
        <dbReference type="ARBA" id="ARBA00004898"/>
    </source>
</evidence>
<evidence type="ECO:0000256" key="8">
    <source>
        <dbReference type="ARBA" id="ARBA00022946"/>
    </source>
</evidence>
<evidence type="ECO:0000259" key="14">
    <source>
        <dbReference type="Pfam" id="PF02771"/>
    </source>
</evidence>
<evidence type="ECO:0000256" key="1">
    <source>
        <dbReference type="ARBA" id="ARBA00001974"/>
    </source>
</evidence>
<evidence type="ECO:0000313" key="15">
    <source>
        <dbReference type="EMBL" id="MDX8475636.1"/>
    </source>
</evidence>
<dbReference type="Pfam" id="PF02770">
    <property type="entry name" value="Acyl-CoA_dh_M"/>
    <property type="match status" value="1"/>
</dbReference>
<evidence type="ECO:0000259" key="13">
    <source>
        <dbReference type="Pfam" id="PF02770"/>
    </source>
</evidence>
<dbReference type="InterPro" id="IPR046373">
    <property type="entry name" value="Acyl-CoA_Oxase/DH_mid-dom_sf"/>
</dbReference>
<evidence type="ECO:0000256" key="4">
    <source>
        <dbReference type="ARBA" id="ARBA00012044"/>
    </source>
</evidence>
<keyword evidence="9 11" id="KW-0560">Oxidoreductase</keyword>
<dbReference type="Pfam" id="PF02771">
    <property type="entry name" value="Acyl-CoA_dh_N"/>
    <property type="match status" value="1"/>
</dbReference>
<dbReference type="InterPro" id="IPR006091">
    <property type="entry name" value="Acyl-CoA_Oxase/DH_mid-dom"/>
</dbReference>
<keyword evidence="16" id="KW-1185">Reference proteome</keyword>